<dbReference type="SMART" id="SM00409">
    <property type="entry name" value="IG"/>
    <property type="match status" value="1"/>
</dbReference>
<dbReference type="InterPro" id="IPR007110">
    <property type="entry name" value="Ig-like_dom"/>
</dbReference>
<sequence length="707" mass="80679">MATPCKNRFHLIVTEVQPAEVKLGSDVTVLCHLSHEINAADMEIRWFKGTDCVCLYMEGQMIAGVGYKGRVELNMEMERRDISLELKEFRESDDGDYLCQVTSGDRTEEKTVRLSLKIHEGTEMLQSEKTTPEQTDKKTMEKSVLMAVFRELKDTKEECKKKDAEIEELKAERLQTVEEPEAENTQQGNMYKPAKELKTSELNQDNPETKTIPLKKQQNIEEVKVFTLFTGNKNALQRTHKNFIATLQNQIPNLREVDTLDESDVTLIICPNASRVGTDIDAALKRFEDNKGSNLAVLVVLHHTFEPEKIVPDSSKSVNRTDILTVDCLFYEDKGLLECQKNSDSTNKVVNWLISQGRKAGAKVGPHQSTVQVQGQEKSHKSKKDKNESLPVQAKRAKIEDDKPKTNGFKVFSILAGNANNCDQKFIDILEKQIRNLRKVCTVDESDIILVFCPIISRAGTDIEAALNKLKRHTDYEQNLYQKPTVLVVLHHTFDPEKIILDSSRSINRTDILTVDCLFYEDTGLLECQKNSHAVDKVVNWLRQQEKKQETSGDNMQQETSTSFCPVNYFVSVTGDAQEHHKHFINVLQKEITLKQVPTVQESDVILLFCPDITQYDNKIDKPVVLISLCHTVDPERVQNINGSELRRKICPVDCIFLKGKELLDCQINREEILAVLKFIKNTKVNAFLFNNYYLLQTLNVCFKSYN</sequence>
<evidence type="ECO:0000256" key="2">
    <source>
        <dbReference type="SAM" id="MobiDB-lite"/>
    </source>
</evidence>
<dbReference type="PANTHER" id="PTHR34488:SF1">
    <property type="entry name" value="SI:CH211-245H14.1-RELATED"/>
    <property type="match status" value="1"/>
</dbReference>
<dbReference type="InterPro" id="IPR013783">
    <property type="entry name" value="Ig-like_fold"/>
</dbReference>
<name>A0A8C1W351_CYPCA</name>
<feature type="region of interest" description="Disordered" evidence="2">
    <location>
        <begin position="360"/>
        <end position="395"/>
    </location>
</feature>
<feature type="domain" description="Ig-like" evidence="3">
    <location>
        <begin position="4"/>
        <end position="115"/>
    </location>
</feature>
<accession>A0A8C1W351</accession>
<dbReference type="InterPro" id="IPR003599">
    <property type="entry name" value="Ig_sub"/>
</dbReference>
<evidence type="ECO:0000313" key="5">
    <source>
        <dbReference type="Proteomes" id="UP000694700"/>
    </source>
</evidence>
<dbReference type="Ensembl" id="ENSCCRT00015061735.1">
    <property type="protein sequence ID" value="ENSCCRP00015059781.1"/>
    <property type="gene ID" value="ENSCCRG00015024485.1"/>
</dbReference>
<protein>
    <recommendedName>
        <fullName evidence="3">Ig-like domain-containing protein</fullName>
    </recommendedName>
</protein>
<keyword evidence="1" id="KW-0175">Coiled coil</keyword>
<evidence type="ECO:0000313" key="4">
    <source>
        <dbReference type="Ensembl" id="ENSCCRP00015059781.1"/>
    </source>
</evidence>
<reference evidence="4" key="1">
    <citation type="submission" date="2025-08" db="UniProtKB">
        <authorList>
            <consortium name="Ensembl"/>
        </authorList>
    </citation>
    <scope>IDENTIFICATION</scope>
</reference>
<evidence type="ECO:0000259" key="3">
    <source>
        <dbReference type="PROSITE" id="PS50835"/>
    </source>
</evidence>
<dbReference type="SUPFAM" id="SSF48726">
    <property type="entry name" value="Immunoglobulin"/>
    <property type="match status" value="1"/>
</dbReference>
<dbReference type="PANTHER" id="PTHR34488">
    <property type="entry name" value="SI:CH211-245H14.1-RELATED"/>
    <property type="match status" value="1"/>
</dbReference>
<dbReference type="InterPro" id="IPR013106">
    <property type="entry name" value="Ig_V-set"/>
</dbReference>
<dbReference type="Proteomes" id="UP000694700">
    <property type="component" value="Unplaced"/>
</dbReference>
<dbReference type="Pfam" id="PF07686">
    <property type="entry name" value="V-set"/>
    <property type="match status" value="1"/>
</dbReference>
<dbReference type="AlphaFoldDB" id="A0A8C1W351"/>
<proteinExistence type="predicted"/>
<dbReference type="PROSITE" id="PS50835">
    <property type="entry name" value="IG_LIKE"/>
    <property type="match status" value="1"/>
</dbReference>
<dbReference type="Gene3D" id="2.60.40.10">
    <property type="entry name" value="Immunoglobulins"/>
    <property type="match status" value="1"/>
</dbReference>
<feature type="coiled-coil region" evidence="1">
    <location>
        <begin position="152"/>
        <end position="179"/>
    </location>
</feature>
<organism evidence="4 5">
    <name type="scientific">Cyprinus carpio</name>
    <name type="common">Common carp</name>
    <dbReference type="NCBI Taxonomy" id="7962"/>
    <lineage>
        <taxon>Eukaryota</taxon>
        <taxon>Metazoa</taxon>
        <taxon>Chordata</taxon>
        <taxon>Craniata</taxon>
        <taxon>Vertebrata</taxon>
        <taxon>Euteleostomi</taxon>
        <taxon>Actinopterygii</taxon>
        <taxon>Neopterygii</taxon>
        <taxon>Teleostei</taxon>
        <taxon>Ostariophysi</taxon>
        <taxon>Cypriniformes</taxon>
        <taxon>Cyprinidae</taxon>
        <taxon>Cyprininae</taxon>
        <taxon>Cyprinus</taxon>
    </lineage>
</organism>
<feature type="compositionally biased region" description="Polar residues" evidence="2">
    <location>
        <begin position="367"/>
        <end position="376"/>
    </location>
</feature>
<evidence type="ECO:0000256" key="1">
    <source>
        <dbReference type="SAM" id="Coils"/>
    </source>
</evidence>
<dbReference type="InterPro" id="IPR036179">
    <property type="entry name" value="Ig-like_dom_sf"/>
</dbReference>